<dbReference type="EMBL" id="RWGY01000005">
    <property type="protein sequence ID" value="TVU42072.1"/>
    <property type="molecule type" value="Genomic_DNA"/>
</dbReference>
<proteinExistence type="predicted"/>
<protein>
    <submittedName>
        <fullName evidence="2">Uncharacterized protein</fullName>
    </submittedName>
</protein>
<reference evidence="2 3" key="1">
    <citation type="journal article" date="2019" name="Sci. Rep.">
        <title>A high-quality genome of Eragrostis curvula grass provides insights into Poaceae evolution and supports new strategies to enhance forage quality.</title>
        <authorList>
            <person name="Carballo J."/>
            <person name="Santos B.A.C.M."/>
            <person name="Zappacosta D."/>
            <person name="Garbus I."/>
            <person name="Selva J.P."/>
            <person name="Gallo C.A."/>
            <person name="Diaz A."/>
            <person name="Albertini E."/>
            <person name="Caccamo M."/>
            <person name="Echenique V."/>
        </authorList>
    </citation>
    <scope>NUCLEOTIDE SEQUENCE [LARGE SCALE GENOMIC DNA]</scope>
    <source>
        <strain evidence="3">cv. Victoria</strain>
        <tissue evidence="2">Leaf</tissue>
    </source>
</reference>
<evidence type="ECO:0000256" key="1">
    <source>
        <dbReference type="SAM" id="MobiDB-lite"/>
    </source>
</evidence>
<accession>A0A5J9W019</accession>
<feature type="region of interest" description="Disordered" evidence="1">
    <location>
        <begin position="150"/>
        <end position="229"/>
    </location>
</feature>
<evidence type="ECO:0000313" key="2">
    <source>
        <dbReference type="EMBL" id="TVU42072.1"/>
    </source>
</evidence>
<dbReference type="Gramene" id="TVU42072">
    <property type="protein sequence ID" value="TVU42072"/>
    <property type="gene ID" value="EJB05_08456"/>
</dbReference>
<sequence>MVRNRQHRETSGGRLHAVPYHNESASAVYSAGKVVVDLPGGFRTYVTGAASSSRAVLLASDVFGWVRGTYTKSGHPPLHSICLVIPQSSLAKIGELVSLANPSSRPRAPPIFCSRARMQGRPCFVCTICSLASSSRTFVCCAAAAAPASGESSSTEEGQIGGETWTPTSTKARHKRLPRARLGGGDAAGGSGWLLRAGRGYTGRRRGTDKSRAQIGGRDQASPSSIELL</sequence>
<keyword evidence="3" id="KW-1185">Reference proteome</keyword>
<comment type="caution">
    <text evidence="2">The sequence shown here is derived from an EMBL/GenBank/DDBJ whole genome shotgun (WGS) entry which is preliminary data.</text>
</comment>
<gene>
    <name evidence="2" type="ORF">EJB05_08456</name>
</gene>
<dbReference type="AlphaFoldDB" id="A0A5J9W019"/>
<organism evidence="2 3">
    <name type="scientific">Eragrostis curvula</name>
    <name type="common">weeping love grass</name>
    <dbReference type="NCBI Taxonomy" id="38414"/>
    <lineage>
        <taxon>Eukaryota</taxon>
        <taxon>Viridiplantae</taxon>
        <taxon>Streptophyta</taxon>
        <taxon>Embryophyta</taxon>
        <taxon>Tracheophyta</taxon>
        <taxon>Spermatophyta</taxon>
        <taxon>Magnoliopsida</taxon>
        <taxon>Liliopsida</taxon>
        <taxon>Poales</taxon>
        <taxon>Poaceae</taxon>
        <taxon>PACMAD clade</taxon>
        <taxon>Chloridoideae</taxon>
        <taxon>Eragrostideae</taxon>
        <taxon>Eragrostidinae</taxon>
        <taxon>Eragrostis</taxon>
    </lineage>
</organism>
<feature type="compositionally biased region" description="Gly residues" evidence="1">
    <location>
        <begin position="182"/>
        <end position="192"/>
    </location>
</feature>
<name>A0A5J9W019_9POAL</name>
<dbReference type="Proteomes" id="UP000324897">
    <property type="component" value="Unassembled WGS sequence"/>
</dbReference>
<feature type="non-terminal residue" evidence="2">
    <location>
        <position position="1"/>
    </location>
</feature>
<evidence type="ECO:0000313" key="3">
    <source>
        <dbReference type="Proteomes" id="UP000324897"/>
    </source>
</evidence>